<evidence type="ECO:0000313" key="1">
    <source>
        <dbReference type="EMBL" id="QVY62771.1"/>
    </source>
</evidence>
<proteinExistence type="predicted"/>
<name>A0ABX8FFG5_9BACI</name>
<dbReference type="Pfam" id="PF14398">
    <property type="entry name" value="ATPgrasp_YheCD"/>
    <property type="match status" value="1"/>
</dbReference>
<dbReference type="EMBL" id="CP071709">
    <property type="protein sequence ID" value="QVY62771.1"/>
    <property type="molecule type" value="Genomic_DNA"/>
</dbReference>
<dbReference type="Proteomes" id="UP000679247">
    <property type="component" value="Chromosome"/>
</dbReference>
<dbReference type="InterPro" id="IPR026838">
    <property type="entry name" value="YheC/D"/>
</dbReference>
<accession>A0ABX8FFG5</accession>
<dbReference type="RefSeq" id="WP_214478170.1">
    <property type="nucleotide sequence ID" value="NZ_CP071709.1"/>
</dbReference>
<reference evidence="1 2" key="1">
    <citation type="submission" date="2021-03" db="EMBL/GenBank/DDBJ databases">
        <title>The first data on the complete genome of the tetrodotoxin-producing bacterium.</title>
        <authorList>
            <person name="Melnikova D.I."/>
            <person name="Nijland R."/>
            <person name="Magarlamov T.Y."/>
        </authorList>
    </citation>
    <scope>NUCLEOTIDE SEQUENCE [LARGE SCALE GENOMIC DNA]</scope>
    <source>
        <strain evidence="1 2">1839</strain>
    </source>
</reference>
<gene>
    <name evidence="1" type="ORF">J1899_06900</name>
</gene>
<sequence>MSVSLTPITIAALKTFQNDHKYMHISQSLAKHLKINTDLPLNIKIGSTVELVHVRIEAIETNHIHLSSHILQQWKLDSAPFQLLARFLRNQNTLVIGPVIGILTDYKEKNGEANFRSIHSFCLELHQAAADIGGILYVFKLQDFVNGEVSGYIFKNDQWIKTSLPLPGVIYNRLHSRKLEGSHQFQTFRETINELNIPLFNDRFLAKDDVHELLYPEEHMQAYIPESAVADKQTIKDFLNLYECIYLKPVTGSQGRSILRVQYSDGVIYSEASTAGKRGSVREFKDYNHFNRFFSHYLTKQSYIVQRALSLKTFENRQLDFRILCHKNYQNIWKATSAVARISAEDQFVSNLARGGEMVKPLKILSIYTDHKQAVQQLSLMKELAVEVSSIIDQKSGGLFAELGIDIGLDEEGKLWIIEANVKPSKNTEEQTSKVRPSARAVIEYCLSMAFRQTAKGEE</sequence>
<dbReference type="SUPFAM" id="SSF56059">
    <property type="entry name" value="Glutathione synthetase ATP-binding domain-like"/>
    <property type="match status" value="1"/>
</dbReference>
<evidence type="ECO:0000313" key="2">
    <source>
        <dbReference type="Proteomes" id="UP000679247"/>
    </source>
</evidence>
<protein>
    <submittedName>
        <fullName evidence="1">YheC/YheD family protein</fullName>
    </submittedName>
</protein>
<organism evidence="1 2">
    <name type="scientific">Cytobacillus gottheilii</name>
    <dbReference type="NCBI Taxonomy" id="859144"/>
    <lineage>
        <taxon>Bacteria</taxon>
        <taxon>Bacillati</taxon>
        <taxon>Bacillota</taxon>
        <taxon>Bacilli</taxon>
        <taxon>Bacillales</taxon>
        <taxon>Bacillaceae</taxon>
        <taxon>Cytobacillus</taxon>
    </lineage>
</organism>
<dbReference type="Gene3D" id="3.30.470.20">
    <property type="entry name" value="ATP-grasp fold, B domain"/>
    <property type="match status" value="1"/>
</dbReference>
<keyword evidence="2" id="KW-1185">Reference proteome</keyword>